<evidence type="ECO:0000313" key="8">
    <source>
        <dbReference type="Proteomes" id="UP000254051"/>
    </source>
</evidence>
<feature type="transmembrane region" description="Helical" evidence="6">
    <location>
        <begin position="126"/>
        <end position="145"/>
    </location>
</feature>
<feature type="transmembrane region" description="Helical" evidence="6">
    <location>
        <begin position="220"/>
        <end position="239"/>
    </location>
</feature>
<feature type="transmembrane region" description="Helical" evidence="6">
    <location>
        <begin position="260"/>
        <end position="287"/>
    </location>
</feature>
<evidence type="ECO:0000256" key="4">
    <source>
        <dbReference type="ARBA" id="ARBA00022989"/>
    </source>
</evidence>
<dbReference type="Proteomes" id="UP000254051">
    <property type="component" value="Unassembled WGS sequence"/>
</dbReference>
<reference evidence="8" key="1">
    <citation type="submission" date="2017-07" db="EMBL/GenBank/DDBJ databases">
        <authorList>
            <person name="Varghese N."/>
            <person name="Submissions S."/>
        </authorList>
    </citation>
    <scope>NUCLEOTIDE SEQUENCE [LARGE SCALE GENOMIC DNA]</scope>
    <source>
        <strain evidence="8">NLAE-zl-C134</strain>
    </source>
</reference>
<evidence type="ECO:0000313" key="7">
    <source>
        <dbReference type="EMBL" id="SUQ15196.1"/>
    </source>
</evidence>
<evidence type="ECO:0000256" key="2">
    <source>
        <dbReference type="ARBA" id="ARBA00022475"/>
    </source>
</evidence>
<feature type="transmembrane region" description="Helical" evidence="6">
    <location>
        <begin position="166"/>
        <end position="188"/>
    </location>
</feature>
<evidence type="ECO:0000256" key="6">
    <source>
        <dbReference type="SAM" id="Phobius"/>
    </source>
</evidence>
<sequence>MKKLKINKAYFATYFSIAVIICLMLIFTVMEKSFINASNINNLLSDTAPLMIMAAGMTPVILLGSIDLSIGAMCSVSNVLVVSLIMKFKDTIYADWFIMLVTFLATLLFSVVGGIILGSIHAKLKVPSFIASLAFMSIWNSAALLKSSSPISIPKKLWGTIEWYKISIGPLGYPLIIAFLIIVGYYVILTRTPLGRGIYAIGANERAARMSGISVDRIKIAVFAVNGFCAALGAIFLMAKAKSCAPTVGDSFTLMVISAVVLGGTALIGGSGNILNTIMGVFIVSIIKNGMNIVSINVYWQKIVFGLVVLIAIAINTDRSSRSFIVK</sequence>
<dbReference type="GO" id="GO:0005886">
    <property type="term" value="C:plasma membrane"/>
    <property type="evidence" value="ECO:0007669"/>
    <property type="project" value="UniProtKB-SubCell"/>
</dbReference>
<evidence type="ECO:0000256" key="3">
    <source>
        <dbReference type="ARBA" id="ARBA00022692"/>
    </source>
</evidence>
<feature type="transmembrane region" description="Helical" evidence="6">
    <location>
        <begin position="12"/>
        <end position="30"/>
    </location>
</feature>
<dbReference type="InterPro" id="IPR001851">
    <property type="entry name" value="ABC_transp_permease"/>
</dbReference>
<accession>A0A315ZU89</accession>
<feature type="transmembrane region" description="Helical" evidence="6">
    <location>
        <begin position="93"/>
        <end position="120"/>
    </location>
</feature>
<dbReference type="AlphaFoldDB" id="A0A315ZU89"/>
<keyword evidence="4 6" id="KW-1133">Transmembrane helix</keyword>
<dbReference type="OrthoDB" id="9815820at2"/>
<name>A0A315ZU89_9FIRM</name>
<dbReference type="GO" id="GO:0022857">
    <property type="term" value="F:transmembrane transporter activity"/>
    <property type="evidence" value="ECO:0007669"/>
    <property type="project" value="InterPro"/>
</dbReference>
<evidence type="ECO:0000256" key="5">
    <source>
        <dbReference type="ARBA" id="ARBA00023136"/>
    </source>
</evidence>
<feature type="transmembrane region" description="Helical" evidence="6">
    <location>
        <begin position="299"/>
        <end position="317"/>
    </location>
</feature>
<evidence type="ECO:0000256" key="1">
    <source>
        <dbReference type="ARBA" id="ARBA00004651"/>
    </source>
</evidence>
<feature type="transmembrane region" description="Helical" evidence="6">
    <location>
        <begin position="50"/>
        <end position="81"/>
    </location>
</feature>
<keyword evidence="3 6" id="KW-0812">Transmembrane</keyword>
<dbReference type="EMBL" id="UHJJ01000010">
    <property type="protein sequence ID" value="SUQ15196.1"/>
    <property type="molecule type" value="Genomic_DNA"/>
</dbReference>
<keyword evidence="2" id="KW-1003">Cell membrane</keyword>
<keyword evidence="5 6" id="KW-0472">Membrane</keyword>
<dbReference type="Pfam" id="PF02653">
    <property type="entry name" value="BPD_transp_2"/>
    <property type="match status" value="1"/>
</dbReference>
<dbReference type="RefSeq" id="WP_109712788.1">
    <property type="nucleotide sequence ID" value="NZ_QGDS01000010.1"/>
</dbReference>
<dbReference type="PANTHER" id="PTHR32196">
    <property type="entry name" value="ABC TRANSPORTER PERMEASE PROTEIN YPHD-RELATED-RELATED"/>
    <property type="match status" value="1"/>
</dbReference>
<protein>
    <submittedName>
        <fullName evidence="7">Monosaccharide ABC transporter membrane protein, CUT2 family</fullName>
    </submittedName>
</protein>
<keyword evidence="8" id="KW-1185">Reference proteome</keyword>
<organism evidence="7 8">
    <name type="scientific">Faecalicatena contorta</name>
    <dbReference type="NCBI Taxonomy" id="39482"/>
    <lineage>
        <taxon>Bacteria</taxon>
        <taxon>Bacillati</taxon>
        <taxon>Bacillota</taxon>
        <taxon>Clostridia</taxon>
        <taxon>Lachnospirales</taxon>
        <taxon>Lachnospiraceae</taxon>
        <taxon>Faecalicatena</taxon>
    </lineage>
</organism>
<dbReference type="CDD" id="cd06579">
    <property type="entry name" value="TM_PBP1_transp_AraH_like"/>
    <property type="match status" value="1"/>
</dbReference>
<comment type="subcellular location">
    <subcellularLocation>
        <location evidence="1">Cell membrane</location>
        <topology evidence="1">Multi-pass membrane protein</topology>
    </subcellularLocation>
</comment>
<proteinExistence type="predicted"/>
<gene>
    <name evidence="7" type="ORF">SAMN05216529_11099</name>
</gene>